<evidence type="ECO:0000313" key="3">
    <source>
        <dbReference type="Proteomes" id="UP000018291"/>
    </source>
</evidence>
<dbReference type="EMBL" id="CANL01000067">
    <property type="protein sequence ID" value="CCM65360.1"/>
    <property type="molecule type" value="Genomic_DNA"/>
</dbReference>
<dbReference type="Gene3D" id="1.10.10.2910">
    <property type="match status" value="1"/>
</dbReference>
<keyword evidence="3" id="KW-1185">Reference proteome</keyword>
<dbReference type="RefSeq" id="WP_012230030.1">
    <property type="nucleotide sequence ID" value="NZ_HG422565.1"/>
</dbReference>
<dbReference type="OrthoDB" id="9794834at2"/>
<comment type="caution">
    <text evidence="2">The sequence shown here is derived from an EMBL/GenBank/DDBJ whole genome shotgun (WGS) entry which is preliminary data.</text>
</comment>
<dbReference type="eggNOG" id="COG2856">
    <property type="taxonomic scope" value="Bacteria"/>
</dbReference>
<reference evidence="2 3" key="1">
    <citation type="journal article" date="2013" name="ISME J.">
        <title>Metabolic model for the filamentous 'Candidatus Microthrix parvicella' based on genomic and metagenomic analyses.</title>
        <authorList>
            <person name="Jon McIlroy S."/>
            <person name="Kristiansen R."/>
            <person name="Albertsen M."/>
            <person name="Michael Karst S."/>
            <person name="Rossetti S."/>
            <person name="Lund Nielsen J."/>
            <person name="Tandoi V."/>
            <person name="James Seviour R."/>
            <person name="Nielsen P.H."/>
        </authorList>
    </citation>
    <scope>NUCLEOTIDE SEQUENCE [LARGE SCALE GENOMIC DNA]</scope>
    <source>
        <strain evidence="2 3">RN1</strain>
    </source>
</reference>
<organism evidence="2 3">
    <name type="scientific">Candidatus Neomicrothrix parvicella RN1</name>
    <dbReference type="NCBI Taxonomy" id="1229780"/>
    <lineage>
        <taxon>Bacteria</taxon>
        <taxon>Bacillati</taxon>
        <taxon>Actinomycetota</taxon>
        <taxon>Acidimicrobiia</taxon>
        <taxon>Acidimicrobiales</taxon>
        <taxon>Microthrixaceae</taxon>
        <taxon>Candidatus Neomicrothrix</taxon>
    </lineage>
</organism>
<proteinExistence type="predicted"/>
<sequence>MNQQRTPTRSALAGLRAVIPARRLHQGEALRVAELQANRLRQHFDIDCPTLPSDVIFEMPRIAVRVDHELPASGTTHWDGRRWIITLNGSESPLRRRFSLFHEFKHIIDHHARINLYGPDGDRAAAQRAEQAADYFAACALMPKRWVKRLWGEGTQAIPALADSFEVSTAALRFRLDQLGVREPTPRCGGVTSYQRFKVYRPVGVAA</sequence>
<name>R4Z3X2_9ACTN</name>
<dbReference type="InterPro" id="IPR052345">
    <property type="entry name" value="Rad_response_metalloprotease"/>
</dbReference>
<gene>
    <name evidence="2" type="ORF">BN381_70059</name>
</gene>
<protein>
    <recommendedName>
        <fullName evidence="1">IrrE N-terminal-like domain-containing protein</fullName>
    </recommendedName>
</protein>
<dbReference type="HOGENOM" id="CLU_084682_2_0_11"/>
<dbReference type="InterPro" id="IPR010359">
    <property type="entry name" value="IrrE_HExxH"/>
</dbReference>
<dbReference type="PANTHER" id="PTHR43236">
    <property type="entry name" value="ANTITOXIN HIGA1"/>
    <property type="match status" value="1"/>
</dbReference>
<dbReference type="PANTHER" id="PTHR43236:SF2">
    <property type="entry name" value="BLL0069 PROTEIN"/>
    <property type="match status" value="1"/>
</dbReference>
<dbReference type="Proteomes" id="UP000018291">
    <property type="component" value="Unassembled WGS sequence"/>
</dbReference>
<dbReference type="AlphaFoldDB" id="R4Z3X2"/>
<feature type="domain" description="IrrE N-terminal-like" evidence="1">
    <location>
        <begin position="77"/>
        <end position="176"/>
    </location>
</feature>
<evidence type="ECO:0000259" key="1">
    <source>
        <dbReference type="Pfam" id="PF06114"/>
    </source>
</evidence>
<accession>R4Z3X2</accession>
<dbReference type="Pfam" id="PF06114">
    <property type="entry name" value="Peptidase_M78"/>
    <property type="match status" value="1"/>
</dbReference>
<evidence type="ECO:0000313" key="2">
    <source>
        <dbReference type="EMBL" id="CCM65360.1"/>
    </source>
</evidence>
<dbReference type="STRING" id="1229780.BN381_70059"/>